<feature type="chain" id="PRO_5030949243" evidence="2">
    <location>
        <begin position="33"/>
        <end position="238"/>
    </location>
</feature>
<feature type="compositionally biased region" description="Basic and acidic residues" evidence="1">
    <location>
        <begin position="188"/>
        <end position="213"/>
    </location>
</feature>
<feature type="compositionally biased region" description="Basic and acidic residues" evidence="1">
    <location>
        <begin position="94"/>
        <end position="124"/>
    </location>
</feature>
<keyword evidence="4" id="KW-1185">Reference proteome</keyword>
<feature type="signal peptide" evidence="2">
    <location>
        <begin position="1"/>
        <end position="32"/>
    </location>
</feature>
<feature type="compositionally biased region" description="Pro residues" evidence="1">
    <location>
        <begin position="153"/>
        <end position="165"/>
    </location>
</feature>
<feature type="region of interest" description="Disordered" evidence="1">
    <location>
        <begin position="94"/>
        <end position="238"/>
    </location>
</feature>
<dbReference type="Proteomes" id="UP000575083">
    <property type="component" value="Unassembled WGS sequence"/>
</dbReference>
<protein>
    <submittedName>
        <fullName evidence="3">Chemotaxis protein histidine kinase CheA</fullName>
    </submittedName>
</protein>
<feature type="region of interest" description="Disordered" evidence="1">
    <location>
        <begin position="37"/>
        <end position="60"/>
    </location>
</feature>
<evidence type="ECO:0000256" key="1">
    <source>
        <dbReference type="SAM" id="MobiDB-lite"/>
    </source>
</evidence>
<reference evidence="3 4" key="1">
    <citation type="submission" date="2020-08" db="EMBL/GenBank/DDBJ databases">
        <title>Functional genomics of gut bacteria from endangered species of beetles.</title>
        <authorList>
            <person name="Carlos-Shanley C."/>
        </authorList>
    </citation>
    <scope>NUCLEOTIDE SEQUENCE [LARGE SCALE GENOMIC DNA]</scope>
    <source>
        <strain evidence="3 4">S00198</strain>
    </source>
</reference>
<evidence type="ECO:0000313" key="3">
    <source>
        <dbReference type="EMBL" id="MBB6558669.1"/>
    </source>
</evidence>
<accession>A0A7X0PBF0</accession>
<keyword evidence="3" id="KW-0418">Kinase</keyword>
<evidence type="ECO:0000256" key="2">
    <source>
        <dbReference type="SAM" id="SignalP"/>
    </source>
</evidence>
<dbReference type="RefSeq" id="WP_184856096.1">
    <property type="nucleotide sequence ID" value="NZ_JACHLK010000002.1"/>
</dbReference>
<proteinExistence type="predicted"/>
<evidence type="ECO:0000313" key="4">
    <source>
        <dbReference type="Proteomes" id="UP000575083"/>
    </source>
</evidence>
<sequence>MTTTSKTTMRRFLFISALCLAVQAGLLAPALAQDDAAPDATPERKAAHAQRKAERAHIEAERKAVAERQLAADKECYKLFAVEDCLRTSRNRAREAEAGLRKREMQINDAERKEKAADRRRSIAEKQSAQPGPLGEAAEVGIGVRGQPHVQAPRPPRTPKTPVVPTPRAQDIQQREAEQAQRAAETAQRADRARERHAEELKAAEARRARVARDQAAAAAAGRKPAAPLPVPAPDAAR</sequence>
<keyword evidence="3" id="KW-0808">Transferase</keyword>
<dbReference type="AlphaFoldDB" id="A0A7X0PBF0"/>
<comment type="caution">
    <text evidence="3">The sequence shown here is derived from an EMBL/GenBank/DDBJ whole genome shotgun (WGS) entry which is preliminary data.</text>
</comment>
<gene>
    <name evidence="3" type="ORF">HNP48_001333</name>
</gene>
<keyword evidence="2" id="KW-0732">Signal</keyword>
<organism evidence="3 4">
    <name type="scientific">Acidovorax soli</name>
    <dbReference type="NCBI Taxonomy" id="592050"/>
    <lineage>
        <taxon>Bacteria</taxon>
        <taxon>Pseudomonadati</taxon>
        <taxon>Pseudomonadota</taxon>
        <taxon>Betaproteobacteria</taxon>
        <taxon>Burkholderiales</taxon>
        <taxon>Comamonadaceae</taxon>
        <taxon>Acidovorax</taxon>
    </lineage>
</organism>
<name>A0A7X0PBF0_9BURK</name>
<dbReference type="EMBL" id="JACHLK010000002">
    <property type="protein sequence ID" value="MBB6558669.1"/>
    <property type="molecule type" value="Genomic_DNA"/>
</dbReference>
<feature type="compositionally biased region" description="Low complexity" evidence="1">
    <location>
        <begin position="214"/>
        <end position="226"/>
    </location>
</feature>
<feature type="compositionally biased region" description="Basic and acidic residues" evidence="1">
    <location>
        <begin position="41"/>
        <end position="60"/>
    </location>
</feature>
<feature type="compositionally biased region" description="Pro residues" evidence="1">
    <location>
        <begin position="227"/>
        <end position="238"/>
    </location>
</feature>
<dbReference type="GO" id="GO:0016301">
    <property type="term" value="F:kinase activity"/>
    <property type="evidence" value="ECO:0007669"/>
    <property type="project" value="UniProtKB-KW"/>
</dbReference>